<dbReference type="Gene3D" id="3.40.50.1820">
    <property type="entry name" value="alpha/beta hydrolase"/>
    <property type="match status" value="1"/>
</dbReference>
<feature type="domain" description="T6SS Phospholipase effector Tle1-like catalytic" evidence="1">
    <location>
        <begin position="3"/>
        <end position="280"/>
    </location>
</feature>
<evidence type="ECO:0000313" key="2">
    <source>
        <dbReference type="EMBL" id="MEC3862756.1"/>
    </source>
</evidence>
<evidence type="ECO:0000313" key="3">
    <source>
        <dbReference type="Proteomes" id="UP001348149"/>
    </source>
</evidence>
<organism evidence="2 3">
    <name type="scientific">Mesobacterium hydrothermale</name>
    <dbReference type="NCBI Taxonomy" id="3111907"/>
    <lineage>
        <taxon>Bacteria</taxon>
        <taxon>Pseudomonadati</taxon>
        <taxon>Pseudomonadota</taxon>
        <taxon>Alphaproteobacteria</taxon>
        <taxon>Rhodobacterales</taxon>
        <taxon>Roseobacteraceae</taxon>
        <taxon>Mesobacterium</taxon>
    </lineage>
</organism>
<dbReference type="Proteomes" id="UP001348149">
    <property type="component" value="Unassembled WGS sequence"/>
</dbReference>
<dbReference type="PANTHER" id="PTHR33840">
    <property type="match status" value="1"/>
</dbReference>
<accession>A0ABU6HKE5</accession>
<dbReference type="InterPro" id="IPR018712">
    <property type="entry name" value="Tle1-like_cat"/>
</dbReference>
<dbReference type="PANTHER" id="PTHR33840:SF1">
    <property type="entry name" value="TLE1 PHOSPHOLIPASE DOMAIN-CONTAINING PROTEIN"/>
    <property type="match status" value="1"/>
</dbReference>
<name>A0ABU6HKE5_9RHOB</name>
<gene>
    <name evidence="2" type="ORF">VK792_15800</name>
</gene>
<dbReference type="Pfam" id="PF09994">
    <property type="entry name" value="T6SS_Tle1-like_cat"/>
    <property type="match status" value="1"/>
</dbReference>
<sequence>MAKNIVILLDGTSNQISDKRTNILRLYGCLRKNENQLVYYDPGVGTFGAENAWSRQMQKASEVWGMATGYGLDDNVMEAYRFLVEHYDNGKTSDGERDRIYIFGFSRGAYSARVLAGFIRAVGLIEPRNLNLLRYAYRAYKRIGEREDDDSFAEVRLYERILAPDRPPIRLLGLFDTVASMIESGPGLLPVLRTHAFTEKNVCVESVRHAVALDERRRMFRAQLWPEGQDYWGNPFSGHQAKPQDAKEVWFTGVHGDIGGGYPEGESGLAKLPLIWMIEETKALGLDYVTQTVNRIVLGTAPDKPYSEPNAFADPHDSMTSVWPVLEYLPLPPGPNSRRARFAGMTIARHEPRFVPENARLHGSVIARAEKTGTLPDHIPAQHRVEGTAADWE</sequence>
<dbReference type="InterPro" id="IPR029058">
    <property type="entry name" value="AB_hydrolase_fold"/>
</dbReference>
<protein>
    <submittedName>
        <fullName evidence="2">DUF2235 domain-containing protein</fullName>
    </submittedName>
</protein>
<comment type="caution">
    <text evidence="2">The sequence shown here is derived from an EMBL/GenBank/DDBJ whole genome shotgun (WGS) entry which is preliminary data.</text>
</comment>
<evidence type="ECO:0000259" key="1">
    <source>
        <dbReference type="Pfam" id="PF09994"/>
    </source>
</evidence>
<dbReference type="SUPFAM" id="SSF53474">
    <property type="entry name" value="alpha/beta-Hydrolases"/>
    <property type="match status" value="1"/>
</dbReference>
<dbReference type="RefSeq" id="WP_326298776.1">
    <property type="nucleotide sequence ID" value="NZ_JAYLLH010000027.1"/>
</dbReference>
<reference evidence="2 3" key="1">
    <citation type="submission" date="2024-01" db="EMBL/GenBank/DDBJ databases">
        <title>Mesobacterium rodlantinim sp. nov., isolated from shallow sea hydrothermal systems off Kueishantao Island.</title>
        <authorList>
            <person name="Su Z."/>
            <person name="Tang K."/>
        </authorList>
    </citation>
    <scope>NUCLEOTIDE SEQUENCE [LARGE SCALE GENOMIC DNA]</scope>
    <source>
        <strain evidence="2 3">TK19101</strain>
    </source>
</reference>
<dbReference type="EMBL" id="JAYLLH010000027">
    <property type="protein sequence ID" value="MEC3862756.1"/>
    <property type="molecule type" value="Genomic_DNA"/>
</dbReference>
<proteinExistence type="predicted"/>
<keyword evidence="3" id="KW-1185">Reference proteome</keyword>